<evidence type="ECO:0000313" key="6">
    <source>
        <dbReference type="Proteomes" id="UP000664369"/>
    </source>
</evidence>
<keyword evidence="6" id="KW-1185">Reference proteome</keyword>
<dbReference type="PANTHER" id="PTHR43280:SF32">
    <property type="entry name" value="TRANSCRIPTIONAL REGULATORY PROTEIN"/>
    <property type="match status" value="1"/>
</dbReference>
<organism evidence="5 6">
    <name type="scientific">Hymenobacter negativus</name>
    <dbReference type="NCBI Taxonomy" id="2795026"/>
    <lineage>
        <taxon>Bacteria</taxon>
        <taxon>Pseudomonadati</taxon>
        <taxon>Bacteroidota</taxon>
        <taxon>Cytophagia</taxon>
        <taxon>Cytophagales</taxon>
        <taxon>Hymenobacteraceae</taxon>
        <taxon>Hymenobacter</taxon>
    </lineage>
</organism>
<dbReference type="PROSITE" id="PS01124">
    <property type="entry name" value="HTH_ARAC_FAMILY_2"/>
    <property type="match status" value="1"/>
</dbReference>
<dbReference type="Gene3D" id="1.10.10.60">
    <property type="entry name" value="Homeodomain-like"/>
    <property type="match status" value="2"/>
</dbReference>
<evidence type="ECO:0000256" key="1">
    <source>
        <dbReference type="ARBA" id="ARBA00023015"/>
    </source>
</evidence>
<dbReference type="SMART" id="SM00342">
    <property type="entry name" value="HTH_ARAC"/>
    <property type="match status" value="1"/>
</dbReference>
<protein>
    <submittedName>
        <fullName evidence="5">Helix-turn-helix transcriptional regulator</fullName>
    </submittedName>
</protein>
<keyword evidence="3" id="KW-0804">Transcription</keyword>
<dbReference type="Proteomes" id="UP000664369">
    <property type="component" value="Unassembled WGS sequence"/>
</dbReference>
<evidence type="ECO:0000313" key="5">
    <source>
        <dbReference type="EMBL" id="MBO2011588.1"/>
    </source>
</evidence>
<dbReference type="Pfam" id="PF12833">
    <property type="entry name" value="HTH_18"/>
    <property type="match status" value="1"/>
</dbReference>
<dbReference type="RefSeq" id="WP_208177281.1">
    <property type="nucleotide sequence ID" value="NZ_JAGETZ010000012.1"/>
</dbReference>
<reference evidence="5 6" key="1">
    <citation type="submission" date="2021-03" db="EMBL/GenBank/DDBJ databases">
        <authorList>
            <person name="Kim M.K."/>
        </authorList>
    </citation>
    <scope>NUCLEOTIDE SEQUENCE [LARGE SCALE GENOMIC DNA]</scope>
    <source>
        <strain evidence="5 6">BT442</strain>
    </source>
</reference>
<evidence type="ECO:0000256" key="2">
    <source>
        <dbReference type="ARBA" id="ARBA00023125"/>
    </source>
</evidence>
<dbReference type="InterPro" id="IPR018060">
    <property type="entry name" value="HTH_AraC"/>
</dbReference>
<name>A0ABS3QKT6_9BACT</name>
<gene>
    <name evidence="5" type="ORF">J4E00_21155</name>
</gene>
<dbReference type="InterPro" id="IPR009057">
    <property type="entry name" value="Homeodomain-like_sf"/>
</dbReference>
<dbReference type="SUPFAM" id="SSF46689">
    <property type="entry name" value="Homeodomain-like"/>
    <property type="match status" value="1"/>
</dbReference>
<keyword evidence="2" id="KW-0238">DNA-binding</keyword>
<sequence>MRHFQNISEFHRACGYPPPAHPLLSLLTCQQLLHCSFGDAPLTSDFYLISFRKMKAGGRFLYGKTSYDHEAGALSFVQPRQVMQVTNLQLIEMAFVIIVHEDYLLGHPLHAEIKKYGFFDYEVNEALHLAPREEQILWELYHQMGSEYGNNPDEYSRDIILTHLASILKYSQRFYKRQFLNRSVLSGTTTSRFTELLTAYFERGLLQQEGLPTVKYLADKLHTSPRYLTDLLKQETGKTALDHIHRFLLSEAKNLLISTDNTIAQTAYQLGFENPPYFSRLFKKEVGLTPHEYRAQFLN</sequence>
<comment type="caution">
    <text evidence="5">The sequence shown here is derived from an EMBL/GenBank/DDBJ whole genome shotgun (WGS) entry which is preliminary data.</text>
</comment>
<dbReference type="PANTHER" id="PTHR43280">
    <property type="entry name" value="ARAC-FAMILY TRANSCRIPTIONAL REGULATOR"/>
    <property type="match status" value="1"/>
</dbReference>
<dbReference type="InterPro" id="IPR020449">
    <property type="entry name" value="Tscrpt_reg_AraC-type_HTH"/>
</dbReference>
<evidence type="ECO:0000259" key="4">
    <source>
        <dbReference type="PROSITE" id="PS01124"/>
    </source>
</evidence>
<dbReference type="PRINTS" id="PR00032">
    <property type="entry name" value="HTHARAC"/>
</dbReference>
<accession>A0ABS3QKT6</accession>
<evidence type="ECO:0000256" key="3">
    <source>
        <dbReference type="ARBA" id="ARBA00023163"/>
    </source>
</evidence>
<keyword evidence="1" id="KW-0805">Transcription regulation</keyword>
<dbReference type="EMBL" id="JAGETZ010000012">
    <property type="protein sequence ID" value="MBO2011588.1"/>
    <property type="molecule type" value="Genomic_DNA"/>
</dbReference>
<feature type="domain" description="HTH araC/xylS-type" evidence="4">
    <location>
        <begin position="195"/>
        <end position="296"/>
    </location>
</feature>
<proteinExistence type="predicted"/>